<proteinExistence type="predicted"/>
<protein>
    <recommendedName>
        <fullName evidence="1">DUF6438 domain-containing protein</fullName>
    </recommendedName>
</protein>
<gene>
    <name evidence="2" type="ORF">BBH99_02745</name>
    <name evidence="3" type="ORF">SAMN05444407_104388</name>
</gene>
<evidence type="ECO:0000313" key="5">
    <source>
        <dbReference type="Proteomes" id="UP000184069"/>
    </source>
</evidence>
<dbReference type="Proteomes" id="UP000093508">
    <property type="component" value="Unassembled WGS sequence"/>
</dbReference>
<dbReference type="OrthoDB" id="7172369at2"/>
<accession>A0A1M7BHL2</accession>
<dbReference type="Pfam" id="PF20033">
    <property type="entry name" value="DUF6438"/>
    <property type="match status" value="1"/>
</dbReference>
<organism evidence="3 5">
    <name type="scientific">Chryseobacterium contaminans</name>
    <dbReference type="NCBI Taxonomy" id="1423959"/>
    <lineage>
        <taxon>Bacteria</taxon>
        <taxon>Pseudomonadati</taxon>
        <taxon>Bacteroidota</taxon>
        <taxon>Flavobacteriia</taxon>
        <taxon>Flavobacteriales</taxon>
        <taxon>Weeksellaceae</taxon>
        <taxon>Chryseobacterium group</taxon>
        <taxon>Chryseobacterium</taxon>
    </lineage>
</organism>
<evidence type="ECO:0000313" key="3">
    <source>
        <dbReference type="EMBL" id="SHL54431.1"/>
    </source>
</evidence>
<keyword evidence="4" id="KW-1185">Reference proteome</keyword>
<dbReference type="Proteomes" id="UP000184069">
    <property type="component" value="Unassembled WGS sequence"/>
</dbReference>
<sequence length="343" mass="39382">MDRKIITVLLFVIHQYYFSQSNISKIDSLGTIPEVESFIRSCSKSKDDFLSKFTLKTIKDFDNTIISPKIKKKAKALGVNKSFYKGDFNHDGKTDLLFVGDDKSCVQTSMDSKKETSCNTSVKVIFDLPSGYVLKDLMRRHRDFTIPKVIKIDGMDYIKVYYEDNSMFSNTPEKMLSKILAYKFDDFIEYNPLPKKYSIKQIFYEAGPCYGTCPMFKLELNKNKVSKFTALAFNFIDDTNPEAAAQAIGNLNKGKNEGVFESRIPPPDFSVIEERLNYIDFPKLNNSYSISATDNPSSILKIVYNTGKIKKIYDYGLAGTYGLKNLYKILFNLRFNQDWKKVE</sequence>
<reference evidence="2 4" key="1">
    <citation type="submission" date="2016-07" db="EMBL/GenBank/DDBJ databases">
        <authorList>
            <person name="Jeong J.-J."/>
            <person name="Kim D.W."/>
            <person name="Sang M.K."/>
            <person name="Choi I.-G."/>
            <person name="Kim K.D."/>
        </authorList>
    </citation>
    <scope>NUCLEOTIDE SEQUENCE [LARGE SCALE GENOMIC DNA]</scope>
    <source>
        <strain evidence="2 4">C-26</strain>
    </source>
</reference>
<evidence type="ECO:0000313" key="4">
    <source>
        <dbReference type="Proteomes" id="UP000093508"/>
    </source>
</evidence>
<dbReference type="InterPro" id="IPR045497">
    <property type="entry name" value="DUF6438"/>
</dbReference>
<dbReference type="STRING" id="1423959.SAMN05444407_104388"/>
<dbReference type="RefSeq" id="WP_066698689.1">
    <property type="nucleotide sequence ID" value="NZ_FRBM01000004.1"/>
</dbReference>
<dbReference type="EMBL" id="MAYF01000323">
    <property type="protein sequence ID" value="OCA76645.1"/>
    <property type="molecule type" value="Genomic_DNA"/>
</dbReference>
<feature type="domain" description="DUF6438" evidence="1">
    <location>
        <begin position="201"/>
        <end position="332"/>
    </location>
</feature>
<reference evidence="3 5" key="2">
    <citation type="submission" date="2016-11" db="EMBL/GenBank/DDBJ databases">
        <authorList>
            <person name="Jaros S."/>
            <person name="Januszkiewicz K."/>
            <person name="Wedrychowicz H."/>
        </authorList>
    </citation>
    <scope>NUCLEOTIDE SEQUENCE [LARGE SCALE GENOMIC DNA]</scope>
    <source>
        <strain evidence="3 5">DSM 27621</strain>
    </source>
</reference>
<evidence type="ECO:0000259" key="1">
    <source>
        <dbReference type="Pfam" id="PF20033"/>
    </source>
</evidence>
<dbReference type="EMBL" id="FRBM01000004">
    <property type="protein sequence ID" value="SHL54431.1"/>
    <property type="molecule type" value="Genomic_DNA"/>
</dbReference>
<evidence type="ECO:0000313" key="2">
    <source>
        <dbReference type="EMBL" id="OCA76645.1"/>
    </source>
</evidence>
<name>A0A1M7BHL2_9FLAO</name>
<dbReference type="AlphaFoldDB" id="A0A1M7BHL2"/>